<evidence type="ECO:0000313" key="2">
    <source>
        <dbReference type="Proteomes" id="UP001459204"/>
    </source>
</evidence>
<dbReference type="EMBL" id="JBBWWT010000005">
    <property type="protein sequence ID" value="MEL1265136.1"/>
    <property type="molecule type" value="Genomic_DNA"/>
</dbReference>
<dbReference type="Proteomes" id="UP001459204">
    <property type="component" value="Unassembled WGS sequence"/>
</dbReference>
<dbReference type="RefSeq" id="WP_341726307.1">
    <property type="nucleotide sequence ID" value="NZ_JBBWWT010000005.1"/>
</dbReference>
<proteinExistence type="predicted"/>
<reference evidence="1 2" key="1">
    <citation type="submission" date="2024-04" db="EMBL/GenBank/DDBJ databases">
        <title>Draft genome sequence of Pseudoxanthomonas putridarboris WD12.</title>
        <authorList>
            <person name="Oh J."/>
        </authorList>
    </citation>
    <scope>NUCLEOTIDE SEQUENCE [LARGE SCALE GENOMIC DNA]</scope>
    <source>
        <strain evidence="1 2">WD12</strain>
    </source>
</reference>
<accession>A0ABU9J1N9</accession>
<name>A0ABU9J1N9_9GAMM</name>
<protein>
    <submittedName>
        <fullName evidence="1">Uncharacterized protein</fullName>
    </submittedName>
</protein>
<evidence type="ECO:0000313" key="1">
    <source>
        <dbReference type="EMBL" id="MEL1265136.1"/>
    </source>
</evidence>
<keyword evidence="2" id="KW-1185">Reference proteome</keyword>
<sequence length="81" mass="8750">MVIASDGPGCDRQAVAAGRICFDSIVMGVKVPWAIRAATFTPSIRRVHATGGTRKSVDAKGIHHRVSFREKHAHGSIMRIV</sequence>
<comment type="caution">
    <text evidence="1">The sequence shown here is derived from an EMBL/GenBank/DDBJ whole genome shotgun (WGS) entry which is preliminary data.</text>
</comment>
<organism evidence="1 2">
    <name type="scientific">Pseudoxanthomonas putridarboris</name>
    <dbReference type="NCBI Taxonomy" id="752605"/>
    <lineage>
        <taxon>Bacteria</taxon>
        <taxon>Pseudomonadati</taxon>
        <taxon>Pseudomonadota</taxon>
        <taxon>Gammaproteobacteria</taxon>
        <taxon>Lysobacterales</taxon>
        <taxon>Lysobacteraceae</taxon>
        <taxon>Pseudoxanthomonas</taxon>
    </lineage>
</organism>
<gene>
    <name evidence="1" type="ORF">AAD027_12285</name>
</gene>